<sequence length="418" mass="45605">MRIVVVGAGVVGLACAYELVRDGHDVVVLDRGPAGAAASHGNAAKIALAETGPVPAPGMVVQGLKWMLRADSPLYIKPSLSPGFIRFMVRMARHCTEDRFRAGLALHLRLASTADDLLDEWRAAGLEFEMHRRGVLLAYESTRLFQDRLRYQDVFSGHGEEVEVLDVDGVHRVEPALSDRVRHGLFYARDRQIEPDSLTSTLAGYVRKHGGEVRENAEVRAFDSGAAGVHGVVTADERLPCDAVVLAAGVWSGPLSRRLGNPLPIRPGKGYSLDYTPPPVTLRTSLTLEDAHVAVTPLDGMLRLAGTMEFSGIDERVNGTRIEAIKRAASTAFRDWDPAAPHRTPWAGLRPMTPDGLPIVGRLYEGGNVWVASGHGMLGLTLAPSTARMIQRLVRGEAEEDPLISPRRFQRASYRSRR</sequence>
<protein>
    <submittedName>
        <fullName evidence="3">NAD(P)/FAD-dependent oxidoreductase</fullName>
        <ecNumber evidence="3">1.-.-.-</ecNumber>
    </submittedName>
</protein>
<accession>A0ABW4GRA9</accession>
<dbReference type="RefSeq" id="WP_219528878.1">
    <property type="nucleotide sequence ID" value="NZ_JAHKRM010000005.1"/>
</dbReference>
<dbReference type="PANTHER" id="PTHR13847:SF289">
    <property type="entry name" value="GLYCINE OXIDASE"/>
    <property type="match status" value="1"/>
</dbReference>
<dbReference type="Pfam" id="PF01266">
    <property type="entry name" value="DAO"/>
    <property type="match status" value="1"/>
</dbReference>
<dbReference type="EMBL" id="JBHUCM010000045">
    <property type="protein sequence ID" value="MFD1544888.1"/>
    <property type="molecule type" value="Genomic_DNA"/>
</dbReference>
<name>A0ABW4GRA9_9ACTN</name>
<evidence type="ECO:0000313" key="3">
    <source>
        <dbReference type="EMBL" id="MFD1544888.1"/>
    </source>
</evidence>
<dbReference type="Proteomes" id="UP001597097">
    <property type="component" value="Unassembled WGS sequence"/>
</dbReference>
<feature type="domain" description="FAD dependent oxidoreductase" evidence="2">
    <location>
        <begin position="2"/>
        <end position="391"/>
    </location>
</feature>
<keyword evidence="4" id="KW-1185">Reference proteome</keyword>
<dbReference type="PROSITE" id="PS51257">
    <property type="entry name" value="PROKAR_LIPOPROTEIN"/>
    <property type="match status" value="1"/>
</dbReference>
<dbReference type="EC" id="1.-.-.-" evidence="3"/>
<evidence type="ECO:0000313" key="4">
    <source>
        <dbReference type="Proteomes" id="UP001597097"/>
    </source>
</evidence>
<keyword evidence="1 3" id="KW-0560">Oxidoreductase</keyword>
<gene>
    <name evidence="3" type="ORF">ACFSJ0_48140</name>
</gene>
<evidence type="ECO:0000259" key="2">
    <source>
        <dbReference type="Pfam" id="PF01266"/>
    </source>
</evidence>
<proteinExistence type="predicted"/>
<evidence type="ECO:0000256" key="1">
    <source>
        <dbReference type="ARBA" id="ARBA00023002"/>
    </source>
</evidence>
<comment type="caution">
    <text evidence="3">The sequence shown here is derived from an EMBL/GenBank/DDBJ whole genome shotgun (WGS) entry which is preliminary data.</text>
</comment>
<organism evidence="3 4">
    <name type="scientific">Nonomuraea guangzhouensis</name>
    <dbReference type="NCBI Taxonomy" id="1291555"/>
    <lineage>
        <taxon>Bacteria</taxon>
        <taxon>Bacillati</taxon>
        <taxon>Actinomycetota</taxon>
        <taxon>Actinomycetes</taxon>
        <taxon>Streptosporangiales</taxon>
        <taxon>Streptosporangiaceae</taxon>
        <taxon>Nonomuraea</taxon>
    </lineage>
</organism>
<dbReference type="InterPro" id="IPR006076">
    <property type="entry name" value="FAD-dep_OxRdtase"/>
</dbReference>
<reference evidence="4" key="1">
    <citation type="journal article" date="2019" name="Int. J. Syst. Evol. Microbiol.">
        <title>The Global Catalogue of Microorganisms (GCM) 10K type strain sequencing project: providing services to taxonomists for standard genome sequencing and annotation.</title>
        <authorList>
            <consortium name="The Broad Institute Genomics Platform"/>
            <consortium name="The Broad Institute Genome Sequencing Center for Infectious Disease"/>
            <person name="Wu L."/>
            <person name="Ma J."/>
        </authorList>
    </citation>
    <scope>NUCLEOTIDE SEQUENCE [LARGE SCALE GENOMIC DNA]</scope>
    <source>
        <strain evidence="4">CGMCC 1.15399</strain>
    </source>
</reference>
<dbReference type="GO" id="GO:0016491">
    <property type="term" value="F:oxidoreductase activity"/>
    <property type="evidence" value="ECO:0007669"/>
    <property type="project" value="UniProtKB-KW"/>
</dbReference>
<dbReference type="PANTHER" id="PTHR13847">
    <property type="entry name" value="SARCOSINE DEHYDROGENASE-RELATED"/>
    <property type="match status" value="1"/>
</dbReference>